<comment type="caution">
    <text evidence="3">The sequence shown here is derived from an EMBL/GenBank/DDBJ whole genome shotgun (WGS) entry which is preliminary data.</text>
</comment>
<evidence type="ECO:0000313" key="3">
    <source>
        <dbReference type="EMBL" id="GJE85699.1"/>
    </source>
</evidence>
<dbReference type="Proteomes" id="UP000703269">
    <property type="component" value="Unassembled WGS sequence"/>
</dbReference>
<evidence type="ECO:0000313" key="4">
    <source>
        <dbReference type="Proteomes" id="UP000703269"/>
    </source>
</evidence>
<feature type="compositionally biased region" description="Acidic residues" evidence="1">
    <location>
        <begin position="20"/>
        <end position="30"/>
    </location>
</feature>
<feature type="compositionally biased region" description="Acidic residues" evidence="1">
    <location>
        <begin position="127"/>
        <end position="140"/>
    </location>
</feature>
<feature type="compositionally biased region" description="Polar residues" evidence="1">
    <location>
        <begin position="146"/>
        <end position="157"/>
    </location>
</feature>
<dbReference type="Pfam" id="PF20149">
    <property type="entry name" value="DUF6532"/>
    <property type="match status" value="1"/>
</dbReference>
<protein>
    <recommendedName>
        <fullName evidence="2">DUF6532 domain-containing protein</fullName>
    </recommendedName>
</protein>
<feature type="compositionally biased region" description="Basic and acidic residues" evidence="1">
    <location>
        <begin position="88"/>
        <end position="97"/>
    </location>
</feature>
<evidence type="ECO:0000259" key="2">
    <source>
        <dbReference type="Pfam" id="PF20149"/>
    </source>
</evidence>
<name>A0A9P3G0Y2_9APHY</name>
<organism evidence="3 4">
    <name type="scientific">Phanerochaete sordida</name>
    <dbReference type="NCBI Taxonomy" id="48140"/>
    <lineage>
        <taxon>Eukaryota</taxon>
        <taxon>Fungi</taxon>
        <taxon>Dikarya</taxon>
        <taxon>Basidiomycota</taxon>
        <taxon>Agaricomycotina</taxon>
        <taxon>Agaricomycetes</taxon>
        <taxon>Polyporales</taxon>
        <taxon>Phanerochaetaceae</taxon>
        <taxon>Phanerochaete</taxon>
    </lineage>
</organism>
<evidence type="ECO:0000256" key="1">
    <source>
        <dbReference type="SAM" id="MobiDB-lite"/>
    </source>
</evidence>
<dbReference type="OrthoDB" id="3225557at2759"/>
<gene>
    <name evidence="3" type="ORF">PsYK624_017780</name>
</gene>
<proteinExistence type="predicted"/>
<accession>A0A9P3G0Y2</accession>
<feature type="region of interest" description="Disordered" evidence="1">
    <location>
        <begin position="62"/>
        <end position="309"/>
    </location>
</feature>
<feature type="region of interest" description="Disordered" evidence="1">
    <location>
        <begin position="1"/>
        <end position="36"/>
    </location>
</feature>
<dbReference type="InterPro" id="IPR045341">
    <property type="entry name" value="DUF6532"/>
</dbReference>
<feature type="compositionally biased region" description="Basic and acidic residues" evidence="1">
    <location>
        <begin position="199"/>
        <end position="208"/>
    </location>
</feature>
<feature type="region of interest" description="Disordered" evidence="1">
    <location>
        <begin position="350"/>
        <end position="385"/>
    </location>
</feature>
<dbReference type="EMBL" id="BPQB01000002">
    <property type="protein sequence ID" value="GJE85699.1"/>
    <property type="molecule type" value="Genomic_DNA"/>
</dbReference>
<feature type="compositionally biased region" description="Basic and acidic residues" evidence="1">
    <location>
        <begin position="170"/>
        <end position="188"/>
    </location>
</feature>
<feature type="domain" description="DUF6532" evidence="2">
    <location>
        <begin position="429"/>
        <end position="596"/>
    </location>
</feature>
<keyword evidence="4" id="KW-1185">Reference proteome</keyword>
<reference evidence="3 4" key="1">
    <citation type="submission" date="2021-08" db="EMBL/GenBank/DDBJ databases">
        <title>Draft Genome Sequence of Phanerochaete sordida strain YK-624.</title>
        <authorList>
            <person name="Mori T."/>
            <person name="Dohra H."/>
            <person name="Suzuki T."/>
            <person name="Kawagishi H."/>
            <person name="Hirai H."/>
        </authorList>
    </citation>
    <scope>NUCLEOTIDE SEQUENCE [LARGE SCALE GENOMIC DNA]</scope>
    <source>
        <strain evidence="3 4">YK-624</strain>
    </source>
</reference>
<feature type="compositionally biased region" description="Basic residues" evidence="1">
    <location>
        <begin position="233"/>
        <end position="257"/>
    </location>
</feature>
<feature type="compositionally biased region" description="Basic and acidic residues" evidence="1">
    <location>
        <begin position="111"/>
        <end position="126"/>
    </location>
</feature>
<feature type="compositionally biased region" description="Basic and acidic residues" evidence="1">
    <location>
        <begin position="262"/>
        <end position="283"/>
    </location>
</feature>
<feature type="compositionally biased region" description="Polar residues" evidence="1">
    <location>
        <begin position="189"/>
        <end position="198"/>
    </location>
</feature>
<dbReference type="AlphaFoldDB" id="A0A9P3G0Y2"/>
<sequence length="600" mass="66514">MQLASGPAGRPPNRTPSPADSEDMNEDSIDEEARRQELARVTWQKLAQAAAKKRLAAINAKYGVDSDKDDDDDKNASTRLNASRGLRPVREVSRDNGELPQQPAVQPTARQPEREHEDVAIAKDWEALEIECDGDGDDEVEHTQTKHAASSDYQYWSSAPCGHAISELSAESKHERNHNDNSPEDNDRNSNGGAQQDKLSSHKSEGKGKQHVRGPPSGNNRDEDSSTQYDQPRRRKNKNKGKGKSKSKGKGKGKKRVSNPSLDRDKEQENDSTSHYEHSTRESSDEDSAADAVITNDDNDLAAASVNPQKLKRMLASQEVKLTVFDWDANESDVKNSNDQPPLLPVKQKIGGLGPSRVGPSRAGPAHAGPSADASPLFEDEDEDKEPIDPTAAVSLFALIYGHKGKVRTGCLNPRLRAVIKLASIIREEQLYTVNGFPDSLKYNKLRLLLKCLKKATVNAKDDEIYQHLGNDTDWSRKIISMLKTRLSQIQGYVRAIAVTKVLVHYKLNNNLPDLERRLAELLKGLQYIFSGDILAFLHPCIADILSLLLFKQRATFLELRPNFFNVECEGKVYKMMPGPLICLMATVIHSAIRNMASPS</sequence>